<sequence length="52" mass="6048">MWLWLLWWCVDDHLAEALETPGLGELPIWVPLVLSLAFAFTIDGKVKKLRKK</sequence>
<dbReference type="EMBL" id="AWFH01000001">
    <property type="protein sequence ID" value="KCZ65288.1"/>
    <property type="molecule type" value="Genomic_DNA"/>
</dbReference>
<comment type="caution">
    <text evidence="2">The sequence shown here is derived from an EMBL/GenBank/DDBJ whole genome shotgun (WGS) entry which is preliminary data.</text>
</comment>
<keyword evidence="1" id="KW-0812">Transmembrane</keyword>
<dbReference type="GeneID" id="92499446"/>
<keyword evidence="3" id="KW-1185">Reference proteome</keyword>
<proteinExistence type="predicted"/>
<evidence type="ECO:0000313" key="2">
    <source>
        <dbReference type="EMBL" id="KCZ65288.1"/>
    </source>
</evidence>
<keyword evidence="1" id="KW-1133">Transmembrane helix</keyword>
<organism evidence="2 3">
    <name type="scientific">Hyphomonas atlantica</name>
    <dbReference type="NCBI Taxonomy" id="1280948"/>
    <lineage>
        <taxon>Bacteria</taxon>
        <taxon>Pseudomonadati</taxon>
        <taxon>Pseudomonadota</taxon>
        <taxon>Alphaproteobacteria</taxon>
        <taxon>Hyphomonadales</taxon>
        <taxon>Hyphomonadaceae</taxon>
        <taxon>Hyphomonas</taxon>
    </lineage>
</organism>
<accession>A0A059ECB8</accession>
<dbReference type="RefSeq" id="WP_164473909.1">
    <property type="nucleotide sequence ID" value="NZ_AWFH01000001.1"/>
</dbReference>
<dbReference type="eggNOG" id="ENOG50319YW">
    <property type="taxonomic scope" value="Bacteria"/>
</dbReference>
<reference evidence="2 3" key="1">
    <citation type="journal article" date="2014" name="Antonie Van Leeuwenhoek">
        <title>Hyphomonas beringensis sp. nov. and Hyphomonas chukchiensis sp. nov., isolated from surface seawater of the Bering Sea and Chukchi Sea.</title>
        <authorList>
            <person name="Li C."/>
            <person name="Lai Q."/>
            <person name="Li G."/>
            <person name="Dong C."/>
            <person name="Wang J."/>
            <person name="Liao Y."/>
            <person name="Shao Z."/>
        </authorList>
    </citation>
    <scope>NUCLEOTIDE SEQUENCE [LARGE SCALE GENOMIC DNA]</scope>
    <source>
        <strain evidence="2 3">22II1-22F38</strain>
    </source>
</reference>
<dbReference type="Proteomes" id="UP000024547">
    <property type="component" value="Unassembled WGS sequence"/>
</dbReference>
<protein>
    <submittedName>
        <fullName evidence="2">Uncharacterized protein</fullName>
    </submittedName>
</protein>
<gene>
    <name evidence="2" type="ORF">HY36_02575</name>
</gene>
<dbReference type="AlphaFoldDB" id="A0A059ECB8"/>
<feature type="transmembrane region" description="Helical" evidence="1">
    <location>
        <begin position="27"/>
        <end position="46"/>
    </location>
</feature>
<dbReference type="PATRIC" id="fig|1280948.3.peg.510"/>
<name>A0A059ECB8_9PROT</name>
<keyword evidence="1" id="KW-0472">Membrane</keyword>
<evidence type="ECO:0000313" key="3">
    <source>
        <dbReference type="Proteomes" id="UP000024547"/>
    </source>
</evidence>
<evidence type="ECO:0000256" key="1">
    <source>
        <dbReference type="SAM" id="Phobius"/>
    </source>
</evidence>